<feature type="region of interest" description="Disordered" evidence="1">
    <location>
        <begin position="209"/>
        <end position="287"/>
    </location>
</feature>
<protein>
    <submittedName>
        <fullName evidence="2">Uncharacterized protein</fullName>
    </submittedName>
</protein>
<feature type="non-terminal residue" evidence="2">
    <location>
        <position position="1"/>
    </location>
</feature>
<keyword evidence="3" id="KW-1185">Reference proteome</keyword>
<comment type="caution">
    <text evidence="2">The sequence shown here is derived from an EMBL/GenBank/DDBJ whole genome shotgun (WGS) entry which is preliminary data.</text>
</comment>
<gene>
    <name evidence="2" type="ORF">GQ43DRAFT_486549</name>
</gene>
<evidence type="ECO:0000313" key="3">
    <source>
        <dbReference type="Proteomes" id="UP000799536"/>
    </source>
</evidence>
<evidence type="ECO:0000313" key="2">
    <source>
        <dbReference type="EMBL" id="KAF2205350.1"/>
    </source>
</evidence>
<feature type="region of interest" description="Disordered" evidence="1">
    <location>
        <begin position="31"/>
        <end position="70"/>
    </location>
</feature>
<accession>A0A9P4JUH9</accession>
<proteinExistence type="predicted"/>
<sequence length="597" mass="67154">RAKPPNSGSSATRQQISLAFSVKPHSIAKIQRHHKHHHIRDLHTQLPTMEASPVCKPSKSDKSKRTKDIKRELVSKGISATLNLSTSFDPILGSFGPKKHEVDIQRLSEFPVPTADLGSILATNAEEHSATSDRQDSFFDSSPATNHTYHSTIFETLDVIMSNYTVTMSQENQSILPEADEVDALQTRLGRLCDKAALISSVESLPQGITESEDHMGGRDARNMSERAGQCTREEAGQNSNGVVNNYVGMDVDETETPQGSDQSTSRKRKRNDDDVSREDVGGEAAEKVLAKINIGIDEEKKAKEEEKEPVQKRPSKHPRFRLGSTTDGNLKDIRGYITDSLDEYSRNPGTRSAKKPTEGQKILTALANERDNKKTQHNQASLNQKVVKVRIARRRRIMLSVHSASMMPTNAGLRNISMRMFDQQASQWMFTPFKGSIKWGKTAGTTLIQSIRDYTRSAMRAFRPTTRAPLQLPPPTIQAIPEALQNIVADMQNRVQNETVREQMAGLWEETMEYMQPILDQMNDTVNQTAENIMIIWERLDRLLMDFTHRVFEFFNSPAVSNNESLEPPAATAAREMVDRFTEYLSWVMVHVKVNE</sequence>
<dbReference type="EMBL" id="ML993857">
    <property type="protein sequence ID" value="KAF2205350.1"/>
    <property type="molecule type" value="Genomic_DNA"/>
</dbReference>
<dbReference type="AlphaFoldDB" id="A0A9P4JUH9"/>
<name>A0A9P4JUH9_9PLEO</name>
<evidence type="ECO:0000256" key="1">
    <source>
        <dbReference type="SAM" id="MobiDB-lite"/>
    </source>
</evidence>
<organism evidence="2 3">
    <name type="scientific">Delitschia confertaspora ATCC 74209</name>
    <dbReference type="NCBI Taxonomy" id="1513339"/>
    <lineage>
        <taxon>Eukaryota</taxon>
        <taxon>Fungi</taxon>
        <taxon>Dikarya</taxon>
        <taxon>Ascomycota</taxon>
        <taxon>Pezizomycotina</taxon>
        <taxon>Dothideomycetes</taxon>
        <taxon>Pleosporomycetidae</taxon>
        <taxon>Pleosporales</taxon>
        <taxon>Delitschiaceae</taxon>
        <taxon>Delitschia</taxon>
    </lineage>
</organism>
<feature type="compositionally biased region" description="Basic and acidic residues" evidence="1">
    <location>
        <begin position="300"/>
        <end position="312"/>
    </location>
</feature>
<reference evidence="2" key="1">
    <citation type="journal article" date="2020" name="Stud. Mycol.">
        <title>101 Dothideomycetes genomes: a test case for predicting lifestyles and emergence of pathogens.</title>
        <authorList>
            <person name="Haridas S."/>
            <person name="Albert R."/>
            <person name="Binder M."/>
            <person name="Bloem J."/>
            <person name="Labutti K."/>
            <person name="Salamov A."/>
            <person name="Andreopoulos B."/>
            <person name="Baker S."/>
            <person name="Barry K."/>
            <person name="Bills G."/>
            <person name="Bluhm B."/>
            <person name="Cannon C."/>
            <person name="Castanera R."/>
            <person name="Culley D."/>
            <person name="Daum C."/>
            <person name="Ezra D."/>
            <person name="Gonzalez J."/>
            <person name="Henrissat B."/>
            <person name="Kuo A."/>
            <person name="Liang C."/>
            <person name="Lipzen A."/>
            <person name="Lutzoni F."/>
            <person name="Magnuson J."/>
            <person name="Mondo S."/>
            <person name="Nolan M."/>
            <person name="Ohm R."/>
            <person name="Pangilinan J."/>
            <person name="Park H.-J."/>
            <person name="Ramirez L."/>
            <person name="Alfaro M."/>
            <person name="Sun H."/>
            <person name="Tritt A."/>
            <person name="Yoshinaga Y."/>
            <person name="Zwiers L.-H."/>
            <person name="Turgeon B."/>
            <person name="Goodwin S."/>
            <person name="Spatafora J."/>
            <person name="Crous P."/>
            <person name="Grigoriev I."/>
        </authorList>
    </citation>
    <scope>NUCLEOTIDE SEQUENCE</scope>
    <source>
        <strain evidence="2">ATCC 74209</strain>
    </source>
</reference>
<feature type="compositionally biased region" description="Basic and acidic residues" evidence="1">
    <location>
        <begin position="271"/>
        <end position="287"/>
    </location>
</feature>
<feature type="region of interest" description="Disordered" evidence="1">
    <location>
        <begin position="300"/>
        <end position="333"/>
    </location>
</feature>
<feature type="compositionally biased region" description="Basic residues" evidence="1">
    <location>
        <begin position="31"/>
        <end position="40"/>
    </location>
</feature>
<dbReference type="Proteomes" id="UP000799536">
    <property type="component" value="Unassembled WGS sequence"/>
</dbReference>
<feature type="compositionally biased region" description="Basic and acidic residues" evidence="1">
    <location>
        <begin position="212"/>
        <end position="225"/>
    </location>
</feature>